<keyword evidence="3" id="KW-0731">Sigma factor</keyword>
<keyword evidence="4" id="KW-0238">DNA-binding</keyword>
<evidence type="ECO:0000313" key="7">
    <source>
        <dbReference type="EMBL" id="QEG01097.1"/>
    </source>
</evidence>
<keyword evidence="2" id="KW-0805">Transcription regulation</keyword>
<dbReference type="PANTHER" id="PTHR43133:SF8">
    <property type="entry name" value="RNA POLYMERASE SIGMA FACTOR HI_1459-RELATED"/>
    <property type="match status" value="1"/>
</dbReference>
<accession>A0A5B9MMF3</accession>
<dbReference type="NCBIfam" id="TIGR02937">
    <property type="entry name" value="sigma70-ECF"/>
    <property type="match status" value="1"/>
</dbReference>
<dbReference type="InterPro" id="IPR013325">
    <property type="entry name" value="RNA_pol_sigma_r2"/>
</dbReference>
<protein>
    <submittedName>
        <fullName evidence="7">RNA polymerase sigma factor CnrH</fullName>
    </submittedName>
</protein>
<evidence type="ECO:0000256" key="3">
    <source>
        <dbReference type="ARBA" id="ARBA00023082"/>
    </source>
</evidence>
<dbReference type="SUPFAM" id="SSF88946">
    <property type="entry name" value="Sigma2 domain of RNA polymerase sigma factors"/>
    <property type="match status" value="1"/>
</dbReference>
<evidence type="ECO:0000256" key="1">
    <source>
        <dbReference type="ARBA" id="ARBA00010641"/>
    </source>
</evidence>
<dbReference type="GO" id="GO:0016987">
    <property type="term" value="F:sigma factor activity"/>
    <property type="evidence" value="ECO:0007669"/>
    <property type="project" value="UniProtKB-KW"/>
</dbReference>
<dbReference type="InterPro" id="IPR039425">
    <property type="entry name" value="RNA_pol_sigma-70-like"/>
</dbReference>
<dbReference type="GO" id="GO:0003677">
    <property type="term" value="F:DNA binding"/>
    <property type="evidence" value="ECO:0007669"/>
    <property type="project" value="UniProtKB-KW"/>
</dbReference>
<evidence type="ECO:0000313" key="8">
    <source>
        <dbReference type="Proteomes" id="UP000321353"/>
    </source>
</evidence>
<dbReference type="CDD" id="cd06171">
    <property type="entry name" value="Sigma70_r4"/>
    <property type="match status" value="1"/>
</dbReference>
<gene>
    <name evidence="7" type="primary">cnrH_3</name>
    <name evidence="7" type="ORF">Mal15_51730</name>
</gene>
<dbReference type="InterPro" id="IPR036388">
    <property type="entry name" value="WH-like_DNA-bd_sf"/>
</dbReference>
<dbReference type="InterPro" id="IPR013324">
    <property type="entry name" value="RNA_pol_sigma_r3/r4-like"/>
</dbReference>
<evidence type="ECO:0000256" key="4">
    <source>
        <dbReference type="ARBA" id="ARBA00023125"/>
    </source>
</evidence>
<dbReference type="GO" id="GO:0006352">
    <property type="term" value="P:DNA-templated transcription initiation"/>
    <property type="evidence" value="ECO:0007669"/>
    <property type="project" value="InterPro"/>
</dbReference>
<dbReference type="KEGG" id="smam:Mal15_51730"/>
<evidence type="ECO:0000256" key="5">
    <source>
        <dbReference type="ARBA" id="ARBA00023163"/>
    </source>
</evidence>
<comment type="similarity">
    <text evidence="1">Belongs to the sigma-70 factor family. ECF subfamily.</text>
</comment>
<dbReference type="EMBL" id="CP036264">
    <property type="protein sequence ID" value="QEG01097.1"/>
    <property type="molecule type" value="Genomic_DNA"/>
</dbReference>
<evidence type="ECO:0000259" key="6">
    <source>
        <dbReference type="Pfam" id="PF08281"/>
    </source>
</evidence>
<keyword evidence="8" id="KW-1185">Reference proteome</keyword>
<dbReference type="Pfam" id="PF08281">
    <property type="entry name" value="Sigma70_r4_2"/>
    <property type="match status" value="1"/>
</dbReference>
<dbReference type="InterPro" id="IPR014284">
    <property type="entry name" value="RNA_pol_sigma-70_dom"/>
</dbReference>
<reference evidence="7 8" key="1">
    <citation type="submission" date="2019-02" db="EMBL/GenBank/DDBJ databases">
        <title>Planctomycetal bacteria perform biofilm scaping via a novel small molecule.</title>
        <authorList>
            <person name="Jeske O."/>
            <person name="Boedeker C."/>
            <person name="Wiegand S."/>
            <person name="Breitling P."/>
            <person name="Kallscheuer N."/>
            <person name="Jogler M."/>
            <person name="Rohde M."/>
            <person name="Petersen J."/>
            <person name="Medema M.H."/>
            <person name="Surup F."/>
            <person name="Jogler C."/>
        </authorList>
    </citation>
    <scope>NUCLEOTIDE SEQUENCE [LARGE SCALE GENOMIC DNA]</scope>
    <source>
        <strain evidence="7 8">Mal15</strain>
    </source>
</reference>
<dbReference type="Gene3D" id="1.10.10.10">
    <property type="entry name" value="Winged helix-like DNA-binding domain superfamily/Winged helix DNA-binding domain"/>
    <property type="match status" value="1"/>
</dbReference>
<dbReference type="RefSeq" id="WP_199773730.1">
    <property type="nucleotide sequence ID" value="NZ_CP036264.1"/>
</dbReference>
<dbReference type="PANTHER" id="PTHR43133">
    <property type="entry name" value="RNA POLYMERASE ECF-TYPE SIGMA FACTO"/>
    <property type="match status" value="1"/>
</dbReference>
<sequence length="237" mass="27443">MVTEEHDLPRTRRLSRLRFPFDYMMAPDQEHESLFDAAAGGDQEAIGKLFDAHRERLLVMIRLRLDRRLQRRVDPGDVLQDTFLIIQKKFPKYLKNPELPFFLWLRLETGQTLVDLHRFHLGAQARDAGREISLHRGKLPSVESITLAERLLGRLTSASQAAMRVELRQRVQDAINELEPGARELLVMRHFEELTNGEVAQILGISPTATYGRYLRAVRRMRKSLEQFPGGMEVFSK</sequence>
<dbReference type="AlphaFoldDB" id="A0A5B9MMF3"/>
<name>A0A5B9MMF3_9BACT</name>
<organism evidence="7 8">
    <name type="scientific">Stieleria maiorica</name>
    <dbReference type="NCBI Taxonomy" id="2795974"/>
    <lineage>
        <taxon>Bacteria</taxon>
        <taxon>Pseudomonadati</taxon>
        <taxon>Planctomycetota</taxon>
        <taxon>Planctomycetia</taxon>
        <taxon>Pirellulales</taxon>
        <taxon>Pirellulaceae</taxon>
        <taxon>Stieleria</taxon>
    </lineage>
</organism>
<feature type="domain" description="RNA polymerase sigma factor 70 region 4 type 2" evidence="6">
    <location>
        <begin position="168"/>
        <end position="221"/>
    </location>
</feature>
<proteinExistence type="inferred from homology"/>
<dbReference type="Gene3D" id="1.10.1740.10">
    <property type="match status" value="1"/>
</dbReference>
<dbReference type="InterPro" id="IPR013249">
    <property type="entry name" value="RNA_pol_sigma70_r4_t2"/>
</dbReference>
<dbReference type="Proteomes" id="UP000321353">
    <property type="component" value="Chromosome"/>
</dbReference>
<keyword evidence="5" id="KW-0804">Transcription</keyword>
<dbReference type="SUPFAM" id="SSF88659">
    <property type="entry name" value="Sigma3 and sigma4 domains of RNA polymerase sigma factors"/>
    <property type="match status" value="1"/>
</dbReference>
<evidence type="ECO:0000256" key="2">
    <source>
        <dbReference type="ARBA" id="ARBA00023015"/>
    </source>
</evidence>